<comment type="caution">
    <text evidence="1">The sequence shown here is derived from an EMBL/GenBank/DDBJ whole genome shotgun (WGS) entry which is preliminary data.</text>
</comment>
<protein>
    <submittedName>
        <fullName evidence="1">Uncharacterized protein</fullName>
    </submittedName>
</protein>
<dbReference type="RefSeq" id="WP_188608876.1">
    <property type="nucleotide sequence ID" value="NZ_BMGG01000003.1"/>
</dbReference>
<dbReference type="AlphaFoldDB" id="A0A916U4V7"/>
<reference evidence="1" key="2">
    <citation type="submission" date="2020-09" db="EMBL/GenBank/DDBJ databases">
        <authorList>
            <person name="Sun Q."/>
            <person name="Zhou Y."/>
        </authorList>
    </citation>
    <scope>NUCLEOTIDE SEQUENCE</scope>
    <source>
        <strain evidence="1">CGMCC 1.12919</strain>
    </source>
</reference>
<name>A0A916U4V7_9HYPH</name>
<dbReference type="Proteomes" id="UP000637002">
    <property type="component" value="Unassembled WGS sequence"/>
</dbReference>
<organism evidence="1 2">
    <name type="scientific">Chelatococcus reniformis</name>
    <dbReference type="NCBI Taxonomy" id="1494448"/>
    <lineage>
        <taxon>Bacteria</taxon>
        <taxon>Pseudomonadati</taxon>
        <taxon>Pseudomonadota</taxon>
        <taxon>Alphaproteobacteria</taxon>
        <taxon>Hyphomicrobiales</taxon>
        <taxon>Chelatococcaceae</taxon>
        <taxon>Chelatococcus</taxon>
    </lineage>
</organism>
<accession>A0A916U4V7</accession>
<evidence type="ECO:0000313" key="2">
    <source>
        <dbReference type="Proteomes" id="UP000637002"/>
    </source>
</evidence>
<reference evidence="1" key="1">
    <citation type="journal article" date="2014" name="Int. J. Syst. Evol. Microbiol.">
        <title>Complete genome sequence of Corynebacterium casei LMG S-19264T (=DSM 44701T), isolated from a smear-ripened cheese.</title>
        <authorList>
            <consortium name="US DOE Joint Genome Institute (JGI-PGF)"/>
            <person name="Walter F."/>
            <person name="Albersmeier A."/>
            <person name="Kalinowski J."/>
            <person name="Ruckert C."/>
        </authorList>
    </citation>
    <scope>NUCLEOTIDE SEQUENCE</scope>
    <source>
        <strain evidence="1">CGMCC 1.12919</strain>
    </source>
</reference>
<proteinExistence type="predicted"/>
<dbReference type="EMBL" id="BMGG01000003">
    <property type="protein sequence ID" value="GGC60124.1"/>
    <property type="molecule type" value="Genomic_DNA"/>
</dbReference>
<keyword evidence="2" id="KW-1185">Reference proteome</keyword>
<evidence type="ECO:0000313" key="1">
    <source>
        <dbReference type="EMBL" id="GGC60124.1"/>
    </source>
</evidence>
<gene>
    <name evidence="1" type="ORF">GCM10010994_18500</name>
</gene>
<sequence>MSRAHLTGRSEAVSAEEFNRRTKNLSAKMGELAAPTRAEALGRIRAERSKPWGAKGAAPK</sequence>